<protein>
    <recommendedName>
        <fullName evidence="4">Glycoside hydrolase family 42 N-terminal domain-containing protein</fullName>
    </recommendedName>
</protein>
<dbReference type="PANTHER" id="PTHR12631">
    <property type="entry name" value="ALPHA-L-IDURONIDASE"/>
    <property type="match status" value="1"/>
</dbReference>
<dbReference type="RefSeq" id="WP_183883237.1">
    <property type="nucleotide sequence ID" value="NZ_JACHCD010000001.1"/>
</dbReference>
<name>A0A7W9DZU3_9SPHI</name>
<dbReference type="AlphaFoldDB" id="A0A7W9DZU3"/>
<evidence type="ECO:0000313" key="3">
    <source>
        <dbReference type="Proteomes" id="UP000537204"/>
    </source>
</evidence>
<organism evidence="2 3">
    <name type="scientific">Pedobacter cryoconitis</name>
    <dbReference type="NCBI Taxonomy" id="188932"/>
    <lineage>
        <taxon>Bacteria</taxon>
        <taxon>Pseudomonadati</taxon>
        <taxon>Bacteroidota</taxon>
        <taxon>Sphingobacteriia</taxon>
        <taxon>Sphingobacteriales</taxon>
        <taxon>Sphingobacteriaceae</taxon>
        <taxon>Pedobacter</taxon>
    </lineage>
</organism>
<accession>A0A7W9DZU3</accession>
<evidence type="ECO:0008006" key="4">
    <source>
        <dbReference type="Google" id="ProtNLM"/>
    </source>
</evidence>
<dbReference type="PANTHER" id="PTHR12631:SF10">
    <property type="entry name" value="BETA-XYLOSIDASE-LIKE PROTEIN-RELATED"/>
    <property type="match status" value="1"/>
</dbReference>
<feature type="signal peptide" evidence="1">
    <location>
        <begin position="1"/>
        <end position="22"/>
    </location>
</feature>
<dbReference type="Gene3D" id="3.20.20.80">
    <property type="entry name" value="Glycosidases"/>
    <property type="match status" value="1"/>
</dbReference>
<proteinExistence type="predicted"/>
<comment type="caution">
    <text evidence="2">The sequence shown here is derived from an EMBL/GenBank/DDBJ whole genome shotgun (WGS) entry which is preliminary data.</text>
</comment>
<dbReference type="Proteomes" id="UP000537204">
    <property type="component" value="Unassembled WGS sequence"/>
</dbReference>
<keyword evidence="1" id="KW-0732">Signal</keyword>
<dbReference type="InterPro" id="IPR017853">
    <property type="entry name" value="GH"/>
</dbReference>
<evidence type="ECO:0000313" key="2">
    <source>
        <dbReference type="EMBL" id="MBB5637356.1"/>
    </source>
</evidence>
<evidence type="ECO:0000256" key="1">
    <source>
        <dbReference type="SAM" id="SignalP"/>
    </source>
</evidence>
<gene>
    <name evidence="2" type="ORF">HDE68_003271</name>
</gene>
<dbReference type="InterPro" id="IPR051923">
    <property type="entry name" value="Glycosyl_Hydrolase_39"/>
</dbReference>
<dbReference type="EMBL" id="JACHCE010000005">
    <property type="protein sequence ID" value="MBB5637356.1"/>
    <property type="molecule type" value="Genomic_DNA"/>
</dbReference>
<dbReference type="GO" id="GO:0004553">
    <property type="term" value="F:hydrolase activity, hydrolyzing O-glycosyl compounds"/>
    <property type="evidence" value="ECO:0007669"/>
    <property type="project" value="TreeGrafter"/>
</dbReference>
<dbReference type="SUPFAM" id="SSF51445">
    <property type="entry name" value="(Trans)glycosidases"/>
    <property type="match status" value="1"/>
</dbReference>
<reference evidence="2 3" key="1">
    <citation type="submission" date="2020-08" db="EMBL/GenBank/DDBJ databases">
        <title>Genomic Encyclopedia of Type Strains, Phase IV (KMG-V): Genome sequencing to study the core and pangenomes of soil and plant-associated prokaryotes.</title>
        <authorList>
            <person name="Whitman W."/>
        </authorList>
    </citation>
    <scope>NUCLEOTIDE SEQUENCE [LARGE SCALE GENOMIC DNA]</scope>
    <source>
        <strain evidence="2 3">S3M1</strain>
    </source>
</reference>
<feature type="chain" id="PRO_5031205775" description="Glycoside hydrolase family 42 N-terminal domain-containing protein" evidence="1">
    <location>
        <begin position="23"/>
        <end position="531"/>
    </location>
</feature>
<sequence length="531" mass="60378">MSKLPIQSYAFLFLLFSPIACYQQNSTKGTALPHEVIHLNKVQKNTSSFKSFLGINGFEWDFFKDNQSDVDLNKVKIMQSFGGFRHYMDWERIESEKGKYTFNPTHSGGFNYDKVYQICKENNIDVLTCLKNCPPWLVNTYPENQRDVDNVPAPYGLNRSDPASYLQQARAAFQFTARYGSNKNIDSSLVSVYRRQRWHSDLVNQVKIGLGYVNYIECDNERDKDWKGPKGHQNPEEYAANLSAFYDGHRGKLGKNAGVKTADPSMKVVMAGLASPDPKYVIRMINWCKKNRGYHADGSVNLCFDVINYHFYASDATPAHDERTVGKAPELSLAGKVADDFVTMSKKYAKNTEVWVTESGYDINPKSPQRAIQIKGKSALITQADWMLRSSFLYARHGLKKSFFYMLDDVNVNDATPYASSGFADGKKKRPVADYFTQVKQLIGSYSYEQTIKKDPIIDIYKTGDKKMYVLYIPDEKGRKAIYEFNSGDSKTIKIHLLVPGSDRMKTETIAVPSGKIKLRITETPIFVEIC</sequence>